<dbReference type="Proteomes" id="UP000013117">
    <property type="component" value="Unassembled WGS sequence"/>
</dbReference>
<dbReference type="EMBL" id="APPN01000071">
    <property type="protein sequence ID" value="ENV33157.1"/>
    <property type="molecule type" value="Genomic_DNA"/>
</dbReference>
<dbReference type="HOGENOM" id="CLU_3094494_0_0_6"/>
<sequence>MLGEDDRSITGCHLMNDYLFKCYCKNKHLESERVRKPGKRYGLNYHVLVPT</sequence>
<evidence type="ECO:0000313" key="2">
    <source>
        <dbReference type="Proteomes" id="UP000013117"/>
    </source>
</evidence>
<protein>
    <submittedName>
        <fullName evidence="1">Uncharacterized protein</fullName>
    </submittedName>
</protein>
<dbReference type="AlphaFoldDB" id="N8Y8S3"/>
<gene>
    <name evidence="1" type="ORF">F960_02879</name>
</gene>
<name>N8Y8S3_9GAMM</name>
<accession>N8Y8S3</accession>
<organism evidence="1 2">
    <name type="scientific">Acinetobacter gerneri DSM 14967 = CIP 107464 = MTCC 9824</name>
    <dbReference type="NCBI Taxonomy" id="1120926"/>
    <lineage>
        <taxon>Bacteria</taxon>
        <taxon>Pseudomonadati</taxon>
        <taxon>Pseudomonadota</taxon>
        <taxon>Gammaproteobacteria</taxon>
        <taxon>Moraxellales</taxon>
        <taxon>Moraxellaceae</taxon>
        <taxon>Acinetobacter</taxon>
    </lineage>
</organism>
<proteinExistence type="predicted"/>
<evidence type="ECO:0000313" key="1">
    <source>
        <dbReference type="EMBL" id="ENV33157.1"/>
    </source>
</evidence>
<reference evidence="1 2" key="1">
    <citation type="submission" date="2013-02" db="EMBL/GenBank/DDBJ databases">
        <title>The Genome Sequence of Acinetobacter gerneri CIP 107464.</title>
        <authorList>
            <consortium name="The Broad Institute Genome Sequencing Platform"/>
            <consortium name="The Broad Institute Genome Sequencing Center for Infectious Disease"/>
            <person name="Cerqueira G."/>
            <person name="Feldgarden M."/>
            <person name="Courvalin P."/>
            <person name="Perichon B."/>
            <person name="Grillot-Courvalin C."/>
            <person name="Clermont D."/>
            <person name="Rocha E."/>
            <person name="Yoon E.-J."/>
            <person name="Nemec A."/>
            <person name="Walker B."/>
            <person name="Young S.K."/>
            <person name="Zeng Q."/>
            <person name="Gargeya S."/>
            <person name="Fitzgerald M."/>
            <person name="Haas B."/>
            <person name="Abouelleil A."/>
            <person name="Alvarado L."/>
            <person name="Arachchi H.M."/>
            <person name="Berlin A.M."/>
            <person name="Chapman S.B."/>
            <person name="Dewar J."/>
            <person name="Goldberg J."/>
            <person name="Griggs A."/>
            <person name="Gujja S."/>
            <person name="Hansen M."/>
            <person name="Howarth C."/>
            <person name="Imamovic A."/>
            <person name="Larimer J."/>
            <person name="McCowan C."/>
            <person name="Murphy C."/>
            <person name="Neiman D."/>
            <person name="Pearson M."/>
            <person name="Priest M."/>
            <person name="Roberts A."/>
            <person name="Saif S."/>
            <person name="Shea T."/>
            <person name="Sisk P."/>
            <person name="Sykes S."/>
            <person name="Wortman J."/>
            <person name="Nusbaum C."/>
            <person name="Birren B."/>
        </authorList>
    </citation>
    <scope>NUCLEOTIDE SEQUENCE [LARGE SCALE GENOMIC DNA]</scope>
    <source>
        <strain evidence="1 2">CIP 107464</strain>
    </source>
</reference>
<keyword evidence="2" id="KW-1185">Reference proteome</keyword>
<comment type="caution">
    <text evidence="1">The sequence shown here is derived from an EMBL/GenBank/DDBJ whole genome shotgun (WGS) entry which is preliminary data.</text>
</comment>